<feature type="transmembrane region" description="Helical" evidence="5">
    <location>
        <begin position="132"/>
        <end position="150"/>
    </location>
</feature>
<dbReference type="Proteomes" id="UP001262032">
    <property type="component" value="Unassembled WGS sequence"/>
</dbReference>
<dbReference type="GO" id="GO:0016020">
    <property type="term" value="C:membrane"/>
    <property type="evidence" value="ECO:0007669"/>
    <property type="project" value="UniProtKB-SubCell"/>
</dbReference>
<dbReference type="AlphaFoldDB" id="A0AAW8NJU7"/>
<proteinExistence type="predicted"/>
<evidence type="ECO:0000313" key="8">
    <source>
        <dbReference type="Proteomes" id="UP001262032"/>
    </source>
</evidence>
<evidence type="ECO:0000313" key="7">
    <source>
        <dbReference type="EMBL" id="MDR7166203.1"/>
    </source>
</evidence>
<keyword evidence="3 5" id="KW-1133">Transmembrane helix</keyword>
<dbReference type="InterPro" id="IPR049453">
    <property type="entry name" value="Memb_transporter_dom"/>
</dbReference>
<protein>
    <submittedName>
        <fullName evidence="7">Membrane protein YccC</fullName>
    </submittedName>
</protein>
<sequence length="156" mass="16771">MATQGIAKRGAPCRCTKAKGDHPRRHWAMAAAAVPLAAANVASGIYRGIHRIVGTFLGLFIVAFLLLPSPWQLDAQKDVSALVMTIILFQFSTELFMMRRYGVAMVSFTPVILLVTQLAAPVSPYVLIVERGVETLIGAIVGIVVLISSGQDGQCY</sequence>
<keyword evidence="4 5" id="KW-0472">Membrane</keyword>
<evidence type="ECO:0000256" key="1">
    <source>
        <dbReference type="ARBA" id="ARBA00004141"/>
    </source>
</evidence>
<dbReference type="RefSeq" id="WP_310258637.1">
    <property type="nucleotide sequence ID" value="NZ_JAVDWN010000032.1"/>
</dbReference>
<evidence type="ECO:0000256" key="2">
    <source>
        <dbReference type="ARBA" id="ARBA00022692"/>
    </source>
</evidence>
<feature type="transmembrane region" description="Helical" evidence="5">
    <location>
        <begin position="79"/>
        <end position="96"/>
    </location>
</feature>
<feature type="transmembrane region" description="Helical" evidence="5">
    <location>
        <begin position="53"/>
        <end position="73"/>
    </location>
</feature>
<evidence type="ECO:0000256" key="5">
    <source>
        <dbReference type="SAM" id="Phobius"/>
    </source>
</evidence>
<evidence type="ECO:0000259" key="6">
    <source>
        <dbReference type="Pfam" id="PF13515"/>
    </source>
</evidence>
<gene>
    <name evidence="7" type="ORF">J2X12_004257</name>
</gene>
<organism evidence="7 8">
    <name type="scientific">Pseudarthrobacter oxydans</name>
    <name type="common">Arthrobacter oxydans</name>
    <dbReference type="NCBI Taxonomy" id="1671"/>
    <lineage>
        <taxon>Bacteria</taxon>
        <taxon>Bacillati</taxon>
        <taxon>Actinomycetota</taxon>
        <taxon>Actinomycetes</taxon>
        <taxon>Micrococcales</taxon>
        <taxon>Micrococcaceae</taxon>
        <taxon>Pseudarthrobacter</taxon>
    </lineage>
</organism>
<feature type="domain" description="Integral membrane bound transporter" evidence="6">
    <location>
        <begin position="21"/>
        <end position="145"/>
    </location>
</feature>
<evidence type="ECO:0000256" key="3">
    <source>
        <dbReference type="ARBA" id="ARBA00022989"/>
    </source>
</evidence>
<reference evidence="7" key="1">
    <citation type="submission" date="2023-07" db="EMBL/GenBank/DDBJ databases">
        <title>Sorghum-associated microbial communities from plants grown in Nebraska, USA.</title>
        <authorList>
            <person name="Schachtman D."/>
        </authorList>
    </citation>
    <scope>NUCLEOTIDE SEQUENCE</scope>
    <source>
        <strain evidence="7">BE261</strain>
    </source>
</reference>
<dbReference type="EMBL" id="JAVDWN010000032">
    <property type="protein sequence ID" value="MDR7166203.1"/>
    <property type="molecule type" value="Genomic_DNA"/>
</dbReference>
<dbReference type="Pfam" id="PF13515">
    <property type="entry name" value="FUSC_2"/>
    <property type="match status" value="1"/>
</dbReference>
<comment type="subcellular location">
    <subcellularLocation>
        <location evidence="1">Membrane</location>
        <topology evidence="1">Multi-pass membrane protein</topology>
    </subcellularLocation>
</comment>
<name>A0AAW8NJU7_PSEOX</name>
<feature type="transmembrane region" description="Helical" evidence="5">
    <location>
        <begin position="103"/>
        <end position="120"/>
    </location>
</feature>
<accession>A0AAW8NJU7</accession>
<comment type="caution">
    <text evidence="7">The sequence shown here is derived from an EMBL/GenBank/DDBJ whole genome shotgun (WGS) entry which is preliminary data.</text>
</comment>
<keyword evidence="2 5" id="KW-0812">Transmembrane</keyword>
<evidence type="ECO:0000256" key="4">
    <source>
        <dbReference type="ARBA" id="ARBA00023136"/>
    </source>
</evidence>